<dbReference type="Proteomes" id="UP000326396">
    <property type="component" value="Unassembled WGS sequence"/>
</dbReference>
<evidence type="ECO:0000259" key="2">
    <source>
        <dbReference type="Pfam" id="PF07727"/>
    </source>
</evidence>
<proteinExistence type="predicted"/>
<name>A0A5N6L740_9ASTR</name>
<gene>
    <name evidence="3" type="ORF">E3N88_46247</name>
</gene>
<reference evidence="3 4" key="1">
    <citation type="submission" date="2019-05" db="EMBL/GenBank/DDBJ databases">
        <title>Mikania micrantha, genome provides insights into the molecular mechanism of rapid growth.</title>
        <authorList>
            <person name="Liu B."/>
        </authorList>
    </citation>
    <scope>NUCLEOTIDE SEQUENCE [LARGE SCALE GENOMIC DNA]</scope>
    <source>
        <strain evidence="3">NLD-2019</strain>
        <tissue evidence="3">Leaf</tissue>
    </source>
</reference>
<dbReference type="InterPro" id="IPR036397">
    <property type="entry name" value="RNaseH_sf"/>
</dbReference>
<dbReference type="InterPro" id="IPR013103">
    <property type="entry name" value="RVT_2"/>
</dbReference>
<dbReference type="CDD" id="cd09272">
    <property type="entry name" value="RNase_HI_RT_Ty1"/>
    <property type="match status" value="1"/>
</dbReference>
<keyword evidence="4" id="KW-1185">Reference proteome</keyword>
<dbReference type="InterPro" id="IPR043502">
    <property type="entry name" value="DNA/RNA_pol_sf"/>
</dbReference>
<dbReference type="SUPFAM" id="SSF56672">
    <property type="entry name" value="DNA/RNA polymerases"/>
    <property type="match status" value="1"/>
</dbReference>
<dbReference type="Gene3D" id="3.30.420.10">
    <property type="entry name" value="Ribonuclease H-like superfamily/Ribonuclease H"/>
    <property type="match status" value="1"/>
</dbReference>
<evidence type="ECO:0000313" key="3">
    <source>
        <dbReference type="EMBL" id="KAC9177470.1"/>
    </source>
</evidence>
<evidence type="ECO:0000256" key="1">
    <source>
        <dbReference type="SAM" id="MobiDB-lite"/>
    </source>
</evidence>
<dbReference type="AlphaFoldDB" id="A0A5N6L740"/>
<evidence type="ECO:0000313" key="4">
    <source>
        <dbReference type="Proteomes" id="UP000326396"/>
    </source>
</evidence>
<feature type="region of interest" description="Disordered" evidence="1">
    <location>
        <begin position="156"/>
        <end position="182"/>
    </location>
</feature>
<accession>A0A5N6L740</accession>
<sequence>MQPEIVRLYARVREASPETKGSSGLESTNHGFVVDAGFAIVSQMKVRYSPSISDVFIARFADCHFNEEIFPALGGENKKQETNVSWCVPSLSYLDPRTKQCETEVQKIVHIQEIANQLPDAFTDTNRVTKSHIPAANAPAHIEIPNNQMNINMAHESQKRLKRGRPVGSKDKNPRKRKGFEKEVDHTKNVINETINIELPHEEGVDDTNKEISINYGHTHILWNRDKMENIDDIFSYSIACDIMNGDDTPELKSISDCQNRHDWDKWKDAMQAELDSLNERKVFGPIVITPKAVKPVGYKWVFVRKRNENNEVIRYKARLVTQGFSQRPGIDYDETYSPVMDAITFRYLISLAVSKNLEMHLMDVVTAYLYGSLDSDIYMKVPEGFKIPDALSSKPKEMYSIKLQRSLYGLKQSGRMWYNRLSDYLKNKGYTNNLICPCVFIKKTASGFVIIAVYVDDLNIIGTHKEIHEVITLLKNEFEMKDLGRTKYCLGLQIEHMPNGILVHQSNYTERLLKRFNMENANSLSTPMVVRSLNVENDPFRPCEDGEEVLGSEVPYLSAVGALMYLTNCTRPDISFAVNLLARFSSAPTKRHWNGIKHIFRYLRGTTDLGLFYPNDSKEELVGYADAGYLSDPHKARSQTGYVFLNGGIAISWHSQKQTLVATSSNHAEVIALHEASRECVWLRSMTNFILTSYGLNEDRSSTTIYEDNAACISQMKEGYIKSDRTKHIPPRFFSYTQDLIKDNQVEMRYVSSSNNSADLFTKALPTAIFRNHVHDIGMRHVQTI</sequence>
<dbReference type="PANTHER" id="PTHR11439:SF486">
    <property type="entry name" value="RLK (RECEPTOR-LIKE KINASE) PROTEIN, PUTATIVE-RELATED"/>
    <property type="match status" value="1"/>
</dbReference>
<dbReference type="GO" id="GO:0003676">
    <property type="term" value="F:nucleic acid binding"/>
    <property type="evidence" value="ECO:0007669"/>
    <property type="project" value="InterPro"/>
</dbReference>
<dbReference type="PANTHER" id="PTHR11439">
    <property type="entry name" value="GAG-POL-RELATED RETROTRANSPOSON"/>
    <property type="match status" value="1"/>
</dbReference>
<organism evidence="3 4">
    <name type="scientific">Mikania micrantha</name>
    <name type="common">bitter vine</name>
    <dbReference type="NCBI Taxonomy" id="192012"/>
    <lineage>
        <taxon>Eukaryota</taxon>
        <taxon>Viridiplantae</taxon>
        <taxon>Streptophyta</taxon>
        <taxon>Embryophyta</taxon>
        <taxon>Tracheophyta</taxon>
        <taxon>Spermatophyta</taxon>
        <taxon>Magnoliopsida</taxon>
        <taxon>eudicotyledons</taxon>
        <taxon>Gunneridae</taxon>
        <taxon>Pentapetalae</taxon>
        <taxon>asterids</taxon>
        <taxon>campanulids</taxon>
        <taxon>Asterales</taxon>
        <taxon>Asteraceae</taxon>
        <taxon>Asteroideae</taxon>
        <taxon>Heliantheae alliance</taxon>
        <taxon>Eupatorieae</taxon>
        <taxon>Mikania</taxon>
    </lineage>
</organism>
<feature type="domain" description="Reverse transcriptase Ty1/copia-type" evidence="2">
    <location>
        <begin position="287"/>
        <end position="530"/>
    </location>
</feature>
<dbReference type="Pfam" id="PF07727">
    <property type="entry name" value="RVT_2"/>
    <property type="match status" value="1"/>
</dbReference>
<dbReference type="OrthoDB" id="1712839at2759"/>
<comment type="caution">
    <text evidence="3">The sequence shown here is derived from an EMBL/GenBank/DDBJ whole genome shotgun (WGS) entry which is preliminary data.</text>
</comment>
<dbReference type="EMBL" id="SZYD01002753">
    <property type="protein sequence ID" value="KAC9177470.1"/>
    <property type="molecule type" value="Genomic_DNA"/>
</dbReference>
<protein>
    <recommendedName>
        <fullName evidence="2">Reverse transcriptase Ty1/copia-type domain-containing protein</fullName>
    </recommendedName>
</protein>